<dbReference type="SUPFAM" id="SSF55186">
    <property type="entry name" value="ThrRS/AlaRS common domain"/>
    <property type="match status" value="1"/>
</dbReference>
<feature type="binding site" evidence="13">
    <location>
        <position position="452"/>
    </location>
    <ligand>
        <name>Zn(2+)</name>
        <dbReference type="ChEBI" id="CHEBI:29105"/>
        <note>catalytic</note>
    </ligand>
</feature>
<dbReference type="NCBIfam" id="TIGR00418">
    <property type="entry name" value="thrS"/>
    <property type="match status" value="1"/>
</dbReference>
<dbReference type="PANTHER" id="PTHR11451:SF44">
    <property type="entry name" value="THREONINE--TRNA LIGASE, CHLOROPLASTIC_MITOCHONDRIAL 2"/>
    <property type="match status" value="1"/>
</dbReference>
<comment type="cofactor">
    <cofactor evidence="13">
        <name>Zn(2+)</name>
        <dbReference type="ChEBI" id="CHEBI:29105"/>
    </cofactor>
    <text evidence="13">Binds 1 zinc ion per subunit.</text>
</comment>
<evidence type="ECO:0000256" key="9">
    <source>
        <dbReference type="ARBA" id="ARBA00022884"/>
    </source>
</evidence>
<evidence type="ECO:0000256" key="13">
    <source>
        <dbReference type="HAMAP-Rule" id="MF_00184"/>
    </source>
</evidence>
<dbReference type="SUPFAM" id="SSF55681">
    <property type="entry name" value="Class II aaRS and biotin synthetases"/>
    <property type="match status" value="1"/>
</dbReference>
<dbReference type="GO" id="GO:0005524">
    <property type="term" value="F:ATP binding"/>
    <property type="evidence" value="ECO:0007669"/>
    <property type="project" value="UniProtKB-UniRule"/>
</dbReference>
<keyword evidence="10 13" id="KW-0648">Protein biosynthesis</keyword>
<keyword evidence="4 13" id="KW-0436">Ligase</keyword>
<evidence type="ECO:0000256" key="11">
    <source>
        <dbReference type="ARBA" id="ARBA00023146"/>
    </source>
</evidence>
<dbReference type="Pfam" id="PF00587">
    <property type="entry name" value="tRNA-synt_2b"/>
    <property type="match status" value="1"/>
</dbReference>
<comment type="similarity">
    <text evidence="1 13">Belongs to the class-II aminoacyl-tRNA synthetase family.</text>
</comment>
<dbReference type="FunFam" id="3.40.50.800:FF:000001">
    <property type="entry name" value="Threonine--tRNA ligase"/>
    <property type="match status" value="1"/>
</dbReference>
<keyword evidence="7 13" id="KW-0862">Zinc</keyword>
<evidence type="ECO:0000256" key="7">
    <source>
        <dbReference type="ARBA" id="ARBA00022833"/>
    </source>
</evidence>
<dbReference type="Gene3D" id="3.30.930.10">
    <property type="entry name" value="Bira Bifunctional Protein, Domain 2"/>
    <property type="match status" value="1"/>
</dbReference>
<evidence type="ECO:0000256" key="1">
    <source>
        <dbReference type="ARBA" id="ARBA00008226"/>
    </source>
</evidence>
<dbReference type="Pfam" id="PF03129">
    <property type="entry name" value="HGTP_anticodon"/>
    <property type="match status" value="1"/>
</dbReference>
<dbReference type="InterPro" id="IPR033728">
    <property type="entry name" value="ThrRS_core"/>
</dbReference>
<evidence type="ECO:0000256" key="4">
    <source>
        <dbReference type="ARBA" id="ARBA00022598"/>
    </source>
</evidence>
<dbReference type="FunFam" id="3.30.980.10:FF:000005">
    <property type="entry name" value="Threonyl-tRNA synthetase, mitochondrial"/>
    <property type="match status" value="1"/>
</dbReference>
<dbReference type="InterPro" id="IPR018163">
    <property type="entry name" value="Thr/Ala-tRNA-synth_IIc_edit"/>
</dbReference>
<organism evidence="15">
    <name type="scientific">uncultured Thermomicrobiales bacterium</name>
    <dbReference type="NCBI Taxonomy" id="1645740"/>
    <lineage>
        <taxon>Bacteria</taxon>
        <taxon>Pseudomonadati</taxon>
        <taxon>Thermomicrobiota</taxon>
        <taxon>Thermomicrobia</taxon>
        <taxon>Thermomicrobiales</taxon>
        <taxon>environmental samples</taxon>
    </lineage>
</organism>
<dbReference type="InterPro" id="IPR045864">
    <property type="entry name" value="aa-tRNA-synth_II/BPL/LPL"/>
</dbReference>
<sequence>MNDLEKLRHSSAHVMAEAVLDLFPEAKLGIGPPIEDGFYYDFDLPRPLTPDDLALIEERMRAHIAADERFECEVFPTREAALEFFAGQPYKEELIRDLPEGEEISLYRNGPFVDLCRGDHVASTGKIPAGAIKLLSVAGAYWRGDEHRPMLQRIYGTAWPSKAELDTYLHQLEEARKRDHRKLGRELGLFHFSDEVGPGIPLFTPKGEILRHLMEGYVREAQERHGYDHVWTGHLVRENLYRRSGHYDNYADVMFPPMVDGEDVYRLKPMNCPSHMTLYNAMGVHSYRELPLRFAEFATLYRYEISGALSGLTRVRALTQDDCHIFCTEDQIQEEFGRCLRLVTEVLETYGLTDYRVQLSLPGGEGKYVRDDEKWTKAIAALREALDADGVAYEAAEGEAAFYGPKADFMAKDALGREWQLSTIQVDFIQPARLGCEYIGEDGAAHTPVVIHRAVIGSTERFLGVIIEHFAGAFPVWLAPVQAAIIPIADRHVPYAREVAAKLAGAGLRVEVDDSSNRMNQKIRAAQLQKIPYMLVVGDREAEAGAAAVRLRTGEDLRSMPVDDFLALVRPVVATKSLDLKAPRVAAPEPIVEAVIAD</sequence>
<dbReference type="Pfam" id="PF07973">
    <property type="entry name" value="tRNA_SAD"/>
    <property type="match status" value="1"/>
</dbReference>
<dbReference type="Gene3D" id="3.30.980.10">
    <property type="entry name" value="Threonyl-trna Synthetase, Chain A, domain 2"/>
    <property type="match status" value="1"/>
</dbReference>
<dbReference type="GO" id="GO:0004829">
    <property type="term" value="F:threonine-tRNA ligase activity"/>
    <property type="evidence" value="ECO:0007669"/>
    <property type="project" value="UniProtKB-UniRule"/>
</dbReference>
<keyword evidence="8 13" id="KW-0067">ATP-binding</keyword>
<dbReference type="GO" id="GO:0005737">
    <property type="term" value="C:cytoplasm"/>
    <property type="evidence" value="ECO:0007669"/>
    <property type="project" value="UniProtKB-SubCell"/>
</dbReference>
<evidence type="ECO:0000259" key="14">
    <source>
        <dbReference type="PROSITE" id="PS50862"/>
    </source>
</evidence>
<dbReference type="CDD" id="cd00771">
    <property type="entry name" value="ThrRS_core"/>
    <property type="match status" value="1"/>
</dbReference>
<feature type="binding site" evidence="13">
    <location>
        <position position="324"/>
    </location>
    <ligand>
        <name>Zn(2+)</name>
        <dbReference type="ChEBI" id="CHEBI:29105"/>
        <note>catalytic</note>
    </ligand>
</feature>
<dbReference type="InterPro" id="IPR036621">
    <property type="entry name" value="Anticodon-bd_dom_sf"/>
</dbReference>
<comment type="catalytic activity">
    <reaction evidence="12 13">
        <text>tRNA(Thr) + L-threonine + ATP = L-threonyl-tRNA(Thr) + AMP + diphosphate + H(+)</text>
        <dbReference type="Rhea" id="RHEA:24624"/>
        <dbReference type="Rhea" id="RHEA-COMP:9670"/>
        <dbReference type="Rhea" id="RHEA-COMP:9704"/>
        <dbReference type="ChEBI" id="CHEBI:15378"/>
        <dbReference type="ChEBI" id="CHEBI:30616"/>
        <dbReference type="ChEBI" id="CHEBI:33019"/>
        <dbReference type="ChEBI" id="CHEBI:57926"/>
        <dbReference type="ChEBI" id="CHEBI:78442"/>
        <dbReference type="ChEBI" id="CHEBI:78534"/>
        <dbReference type="ChEBI" id="CHEBI:456215"/>
        <dbReference type="EC" id="6.1.1.3"/>
    </reaction>
</comment>
<name>A0A6J4V456_9BACT</name>
<dbReference type="InterPro" id="IPR002320">
    <property type="entry name" value="Thr-tRNA-ligase_IIa"/>
</dbReference>
<dbReference type="GO" id="GO:0046872">
    <property type="term" value="F:metal ion binding"/>
    <property type="evidence" value="ECO:0007669"/>
    <property type="project" value="UniProtKB-KW"/>
</dbReference>
<comment type="subunit">
    <text evidence="13">Homodimer.</text>
</comment>
<dbReference type="Gene3D" id="3.40.50.800">
    <property type="entry name" value="Anticodon-binding domain"/>
    <property type="match status" value="1"/>
</dbReference>
<dbReference type="SUPFAM" id="SSF52954">
    <property type="entry name" value="Class II aaRS ABD-related"/>
    <property type="match status" value="1"/>
</dbReference>
<dbReference type="PRINTS" id="PR01047">
    <property type="entry name" value="TRNASYNTHTHR"/>
</dbReference>
<gene>
    <name evidence="13" type="primary">thrS</name>
    <name evidence="15" type="ORF">AVDCRST_MAG88-2119</name>
</gene>
<dbReference type="InterPro" id="IPR002314">
    <property type="entry name" value="aa-tRNA-synt_IIb"/>
</dbReference>
<reference evidence="15" key="1">
    <citation type="submission" date="2020-02" db="EMBL/GenBank/DDBJ databases">
        <authorList>
            <person name="Meier V. D."/>
        </authorList>
    </citation>
    <scope>NUCLEOTIDE SEQUENCE</scope>
    <source>
        <strain evidence="15">AVDCRST_MAG88</strain>
    </source>
</reference>
<dbReference type="InterPro" id="IPR004154">
    <property type="entry name" value="Anticodon-bd"/>
</dbReference>
<dbReference type="GO" id="GO:0000049">
    <property type="term" value="F:tRNA binding"/>
    <property type="evidence" value="ECO:0007669"/>
    <property type="project" value="UniProtKB-KW"/>
</dbReference>
<dbReference type="InterPro" id="IPR012947">
    <property type="entry name" value="tRNA_SAD"/>
</dbReference>
<comment type="caution">
    <text evidence="13">Lacks conserved residue(s) required for the propagation of feature annotation.</text>
</comment>
<keyword evidence="11 13" id="KW-0030">Aminoacyl-tRNA synthetase</keyword>
<dbReference type="InterPro" id="IPR047246">
    <property type="entry name" value="ThrRS_anticodon"/>
</dbReference>
<dbReference type="AlphaFoldDB" id="A0A6J4V456"/>
<comment type="subcellular location">
    <subcellularLocation>
        <location evidence="13">Cytoplasm</location>
    </subcellularLocation>
</comment>
<feature type="binding site" evidence="13">
    <location>
        <position position="272"/>
    </location>
    <ligand>
        <name>Zn(2+)</name>
        <dbReference type="ChEBI" id="CHEBI:29105"/>
        <note>catalytic</note>
    </ligand>
</feature>
<accession>A0A6J4V456</accession>
<keyword evidence="9 13" id="KW-0694">RNA-binding</keyword>
<evidence type="ECO:0000256" key="6">
    <source>
        <dbReference type="ARBA" id="ARBA00022741"/>
    </source>
</evidence>
<evidence type="ECO:0000256" key="2">
    <source>
        <dbReference type="ARBA" id="ARBA00022490"/>
    </source>
</evidence>
<dbReference type="CDD" id="cd00860">
    <property type="entry name" value="ThrRS_anticodon"/>
    <property type="match status" value="1"/>
</dbReference>
<evidence type="ECO:0000256" key="10">
    <source>
        <dbReference type="ARBA" id="ARBA00022917"/>
    </source>
</evidence>
<evidence type="ECO:0000313" key="15">
    <source>
        <dbReference type="EMBL" id="CAA9568533.1"/>
    </source>
</evidence>
<feature type="domain" description="Aminoacyl-transfer RNA synthetases class-II family profile" evidence="14">
    <location>
        <begin position="179"/>
        <end position="475"/>
    </location>
</feature>
<proteinExistence type="inferred from homology"/>
<evidence type="ECO:0000256" key="3">
    <source>
        <dbReference type="ARBA" id="ARBA00022555"/>
    </source>
</evidence>
<dbReference type="SMART" id="SM00863">
    <property type="entry name" value="tRNA_SAD"/>
    <property type="match status" value="1"/>
</dbReference>
<dbReference type="EMBL" id="CADCWM010000554">
    <property type="protein sequence ID" value="CAA9568533.1"/>
    <property type="molecule type" value="Genomic_DNA"/>
</dbReference>
<dbReference type="PANTHER" id="PTHR11451">
    <property type="entry name" value="THREONINE-TRNA LIGASE"/>
    <property type="match status" value="1"/>
</dbReference>
<dbReference type="EC" id="6.1.1.3" evidence="13"/>
<keyword evidence="3 13" id="KW-0820">tRNA-binding</keyword>
<keyword evidence="2 13" id="KW-0963">Cytoplasm</keyword>
<dbReference type="HAMAP" id="MF_00184">
    <property type="entry name" value="Thr_tRNA_synth"/>
    <property type="match status" value="1"/>
</dbReference>
<protein>
    <recommendedName>
        <fullName evidence="13">Threonine--tRNA ligase</fullName>
        <ecNumber evidence="13">6.1.1.3</ecNumber>
    </recommendedName>
    <alternativeName>
        <fullName evidence="13">Threonyl-tRNA synthetase</fullName>
        <shortName evidence="13">ThrRS</shortName>
    </alternativeName>
</protein>
<dbReference type="InterPro" id="IPR006195">
    <property type="entry name" value="aa-tRNA-synth_II"/>
</dbReference>
<evidence type="ECO:0000256" key="12">
    <source>
        <dbReference type="ARBA" id="ARBA00049515"/>
    </source>
</evidence>
<dbReference type="Gene3D" id="3.30.54.20">
    <property type="match status" value="1"/>
</dbReference>
<keyword evidence="5 13" id="KW-0479">Metal-binding</keyword>
<evidence type="ECO:0000256" key="8">
    <source>
        <dbReference type="ARBA" id="ARBA00022840"/>
    </source>
</evidence>
<dbReference type="FunFam" id="3.30.930.10:FF:000002">
    <property type="entry name" value="Threonine--tRNA ligase"/>
    <property type="match status" value="1"/>
</dbReference>
<dbReference type="PROSITE" id="PS50862">
    <property type="entry name" value="AA_TRNA_LIGASE_II"/>
    <property type="match status" value="1"/>
</dbReference>
<dbReference type="GO" id="GO:0006435">
    <property type="term" value="P:threonyl-tRNA aminoacylation"/>
    <property type="evidence" value="ECO:0007669"/>
    <property type="project" value="UniProtKB-UniRule"/>
</dbReference>
<keyword evidence="6 13" id="KW-0547">Nucleotide-binding</keyword>
<evidence type="ECO:0000256" key="5">
    <source>
        <dbReference type="ARBA" id="ARBA00022723"/>
    </source>
</evidence>